<evidence type="ECO:0000256" key="1">
    <source>
        <dbReference type="SAM" id="Phobius"/>
    </source>
</evidence>
<dbReference type="AlphaFoldDB" id="A0A5D2JGY4"/>
<keyword evidence="3" id="KW-1185">Reference proteome</keyword>
<evidence type="ECO:0000313" key="2">
    <source>
        <dbReference type="EMBL" id="TYH53696.1"/>
    </source>
</evidence>
<protein>
    <submittedName>
        <fullName evidence="2">Uncharacterized protein</fullName>
    </submittedName>
</protein>
<sequence>MCSLGHFNMGIRVGVIHGSDPELVCCKSARAFHFLRSRTMNTIKLFFVVYLGFFIYLLFAYLFGAGWSNDTELKFTATGYVRNARTCMRECELRRGK</sequence>
<reference evidence="2 3" key="1">
    <citation type="submission" date="2019-07" db="EMBL/GenBank/DDBJ databases">
        <title>WGS assembly of Gossypium tomentosum.</title>
        <authorList>
            <person name="Chen Z.J."/>
            <person name="Sreedasyam A."/>
            <person name="Ando A."/>
            <person name="Song Q."/>
            <person name="De L."/>
            <person name="Hulse-Kemp A."/>
            <person name="Ding M."/>
            <person name="Ye W."/>
            <person name="Kirkbride R."/>
            <person name="Jenkins J."/>
            <person name="Plott C."/>
            <person name="Lovell J."/>
            <person name="Lin Y.-M."/>
            <person name="Vaughn R."/>
            <person name="Liu B."/>
            <person name="Li W."/>
            <person name="Simpson S."/>
            <person name="Scheffler B."/>
            <person name="Saski C."/>
            <person name="Grover C."/>
            <person name="Hu G."/>
            <person name="Conover J."/>
            <person name="Carlson J."/>
            <person name="Shu S."/>
            <person name="Boston L."/>
            <person name="Williams M."/>
            <person name="Peterson D."/>
            <person name="Mcgee K."/>
            <person name="Jones D."/>
            <person name="Wendel J."/>
            <person name="Stelly D."/>
            <person name="Grimwood J."/>
            <person name="Schmutz J."/>
        </authorList>
    </citation>
    <scope>NUCLEOTIDE SEQUENCE [LARGE SCALE GENOMIC DNA]</scope>
    <source>
        <strain evidence="2">7179.01</strain>
    </source>
</reference>
<name>A0A5D2JGY4_GOSTO</name>
<keyword evidence="1" id="KW-1133">Transmembrane helix</keyword>
<organism evidence="2 3">
    <name type="scientific">Gossypium tomentosum</name>
    <name type="common">Hawaiian cotton</name>
    <name type="synonym">Gossypium sandvicense</name>
    <dbReference type="NCBI Taxonomy" id="34277"/>
    <lineage>
        <taxon>Eukaryota</taxon>
        <taxon>Viridiplantae</taxon>
        <taxon>Streptophyta</taxon>
        <taxon>Embryophyta</taxon>
        <taxon>Tracheophyta</taxon>
        <taxon>Spermatophyta</taxon>
        <taxon>Magnoliopsida</taxon>
        <taxon>eudicotyledons</taxon>
        <taxon>Gunneridae</taxon>
        <taxon>Pentapetalae</taxon>
        <taxon>rosids</taxon>
        <taxon>malvids</taxon>
        <taxon>Malvales</taxon>
        <taxon>Malvaceae</taxon>
        <taxon>Malvoideae</taxon>
        <taxon>Gossypium</taxon>
    </lineage>
</organism>
<proteinExistence type="predicted"/>
<dbReference type="Proteomes" id="UP000322667">
    <property type="component" value="Chromosome D09"/>
</dbReference>
<dbReference type="EMBL" id="CM017631">
    <property type="protein sequence ID" value="TYH53696.1"/>
    <property type="molecule type" value="Genomic_DNA"/>
</dbReference>
<feature type="transmembrane region" description="Helical" evidence="1">
    <location>
        <begin position="45"/>
        <end position="64"/>
    </location>
</feature>
<gene>
    <name evidence="2" type="ORF">ES332_D09G117700v1</name>
</gene>
<evidence type="ECO:0000313" key="3">
    <source>
        <dbReference type="Proteomes" id="UP000322667"/>
    </source>
</evidence>
<accession>A0A5D2JGY4</accession>
<keyword evidence="1" id="KW-0812">Transmembrane</keyword>
<keyword evidence="1" id="KW-0472">Membrane</keyword>